<evidence type="ECO:0000256" key="6">
    <source>
        <dbReference type="SAM" id="Phobius"/>
    </source>
</evidence>
<dbReference type="InterPro" id="IPR020846">
    <property type="entry name" value="MFS_dom"/>
</dbReference>
<feature type="transmembrane region" description="Helical" evidence="6">
    <location>
        <begin position="427"/>
        <end position="446"/>
    </location>
</feature>
<accession>A0A3E1Y8T7</accession>
<feature type="transmembrane region" description="Helical" evidence="6">
    <location>
        <begin position="331"/>
        <end position="349"/>
    </location>
</feature>
<evidence type="ECO:0000256" key="1">
    <source>
        <dbReference type="ARBA" id="ARBA00004127"/>
    </source>
</evidence>
<feature type="domain" description="Major facilitator superfamily (MFS) profile" evidence="7">
    <location>
        <begin position="12"/>
        <end position="452"/>
    </location>
</feature>
<dbReference type="SUPFAM" id="SSF103473">
    <property type="entry name" value="MFS general substrate transporter"/>
    <property type="match status" value="1"/>
</dbReference>
<dbReference type="Pfam" id="PF07690">
    <property type="entry name" value="MFS_1"/>
    <property type="match status" value="1"/>
</dbReference>
<comment type="caution">
    <text evidence="8">The sequence shown here is derived from an EMBL/GenBank/DDBJ whole genome shotgun (WGS) entry which is preliminary data.</text>
</comment>
<dbReference type="OrthoDB" id="9815624at2"/>
<dbReference type="Proteomes" id="UP000260644">
    <property type="component" value="Unassembled WGS sequence"/>
</dbReference>
<dbReference type="Gene3D" id="1.20.1250.20">
    <property type="entry name" value="MFS general substrate transporter like domains"/>
    <property type="match status" value="1"/>
</dbReference>
<gene>
    <name evidence="8" type="ORF">DVR12_14245</name>
</gene>
<evidence type="ECO:0000256" key="3">
    <source>
        <dbReference type="ARBA" id="ARBA00022692"/>
    </source>
</evidence>
<dbReference type="InterPro" id="IPR036259">
    <property type="entry name" value="MFS_trans_sf"/>
</dbReference>
<feature type="transmembrane region" description="Helical" evidence="6">
    <location>
        <begin position="208"/>
        <end position="227"/>
    </location>
</feature>
<dbReference type="PROSITE" id="PS50850">
    <property type="entry name" value="MFS"/>
    <property type="match status" value="1"/>
</dbReference>
<evidence type="ECO:0000313" key="9">
    <source>
        <dbReference type="Proteomes" id="UP000260644"/>
    </source>
</evidence>
<feature type="transmembrane region" description="Helical" evidence="6">
    <location>
        <begin position="48"/>
        <end position="66"/>
    </location>
</feature>
<keyword evidence="2" id="KW-0813">Transport</keyword>
<dbReference type="AlphaFoldDB" id="A0A3E1Y8T7"/>
<dbReference type="GO" id="GO:0012505">
    <property type="term" value="C:endomembrane system"/>
    <property type="evidence" value="ECO:0007669"/>
    <property type="project" value="UniProtKB-SubCell"/>
</dbReference>
<feature type="transmembrane region" description="Helical" evidence="6">
    <location>
        <begin position="304"/>
        <end position="322"/>
    </location>
</feature>
<evidence type="ECO:0000256" key="4">
    <source>
        <dbReference type="ARBA" id="ARBA00022989"/>
    </source>
</evidence>
<dbReference type="InterPro" id="IPR011701">
    <property type="entry name" value="MFS"/>
</dbReference>
<dbReference type="Gene3D" id="1.20.1720.10">
    <property type="entry name" value="Multidrug resistance protein D"/>
    <property type="match status" value="1"/>
</dbReference>
<evidence type="ECO:0000256" key="2">
    <source>
        <dbReference type="ARBA" id="ARBA00022448"/>
    </source>
</evidence>
<feature type="transmembrane region" description="Helical" evidence="6">
    <location>
        <begin position="78"/>
        <end position="96"/>
    </location>
</feature>
<keyword evidence="5 6" id="KW-0472">Membrane</keyword>
<protein>
    <submittedName>
        <fullName evidence="8">MFS transporter</fullName>
    </submittedName>
</protein>
<keyword evidence="4 6" id="KW-1133">Transmembrane helix</keyword>
<proteinExistence type="predicted"/>
<reference evidence="8 9" key="1">
    <citation type="submission" date="2018-07" db="EMBL/GenBank/DDBJ databases">
        <title>Chitinophaga K2CV101002-2 sp. nov., isolated from a monsoon evergreen broad-leaved forest soil.</title>
        <authorList>
            <person name="Lv Y."/>
        </authorList>
    </citation>
    <scope>NUCLEOTIDE SEQUENCE [LARGE SCALE GENOMIC DNA]</scope>
    <source>
        <strain evidence="8 9">GDMCC 1.1288</strain>
    </source>
</reference>
<feature type="transmembrane region" description="Helical" evidence="6">
    <location>
        <begin position="233"/>
        <end position="250"/>
    </location>
</feature>
<dbReference type="PANTHER" id="PTHR23501:SF191">
    <property type="entry name" value="VACUOLAR BASIC AMINO ACID TRANSPORTER 4"/>
    <property type="match status" value="1"/>
</dbReference>
<comment type="subcellular location">
    <subcellularLocation>
        <location evidence="1">Endomembrane system</location>
        <topology evidence="1">Multi-pass membrane protein</topology>
    </subcellularLocation>
</comment>
<dbReference type="GO" id="GO:0005886">
    <property type="term" value="C:plasma membrane"/>
    <property type="evidence" value="ECO:0007669"/>
    <property type="project" value="TreeGrafter"/>
</dbReference>
<dbReference type="RefSeq" id="WP_116976402.1">
    <property type="nucleotide sequence ID" value="NZ_QPMM01000007.1"/>
</dbReference>
<dbReference type="PANTHER" id="PTHR23501">
    <property type="entry name" value="MAJOR FACILITATOR SUPERFAMILY"/>
    <property type="match status" value="1"/>
</dbReference>
<sequence>MTEGKRSGTVWFMAPLVIGNMLNPLNSTMLATAIVTVCAAFGKDVGSGALLIVPLYLTSAIGQPLMGRLADIYSARKVNYAGFILILISALIGISARNFNWLIVSRILLGLGSSAAYPSAMTLIRQRYAQENEEVPGVILGVIAIASQVSLVFGPFLGGILTEHYGWIGIFWVNIPVVLLAMLLLVVENKRNVAGEILHNTTLSDLDIKGVIVFTVLLISFLLTLLYPVKLWLVIPALVILLFYFIRIELRHTNPFINVRLLVMNQLLSTTFLRQVALTFVMYLTLYGLPQWLEQTKHINPSKVGLMMLPLSLAAMVTSLLASKNRNYKQLLIIGTASIAFATSGLFLINAQASLWIALITSVLIGIAIGVMTIANQATLYAAAPLDQVGISFGLFRTVGYFGAIIAGSRLKHEFKAGATDVGLHQLAIYSLIAAMVIILLLIPILKNKQTK</sequence>
<organism evidence="8 9">
    <name type="scientific">Chitinophaga silvatica</name>
    <dbReference type="NCBI Taxonomy" id="2282649"/>
    <lineage>
        <taxon>Bacteria</taxon>
        <taxon>Pseudomonadati</taxon>
        <taxon>Bacteroidota</taxon>
        <taxon>Chitinophagia</taxon>
        <taxon>Chitinophagales</taxon>
        <taxon>Chitinophagaceae</taxon>
        <taxon>Chitinophaga</taxon>
    </lineage>
</organism>
<feature type="transmembrane region" description="Helical" evidence="6">
    <location>
        <begin position="136"/>
        <end position="158"/>
    </location>
</feature>
<dbReference type="GO" id="GO:0022857">
    <property type="term" value="F:transmembrane transporter activity"/>
    <property type="evidence" value="ECO:0007669"/>
    <property type="project" value="InterPro"/>
</dbReference>
<keyword evidence="9" id="KW-1185">Reference proteome</keyword>
<feature type="transmembrane region" description="Helical" evidence="6">
    <location>
        <begin position="355"/>
        <end position="374"/>
    </location>
</feature>
<keyword evidence="3 6" id="KW-0812">Transmembrane</keyword>
<evidence type="ECO:0000313" key="8">
    <source>
        <dbReference type="EMBL" id="RFS21815.1"/>
    </source>
</evidence>
<feature type="transmembrane region" description="Helical" evidence="6">
    <location>
        <begin position="386"/>
        <end position="407"/>
    </location>
</feature>
<evidence type="ECO:0000256" key="5">
    <source>
        <dbReference type="ARBA" id="ARBA00023136"/>
    </source>
</evidence>
<feature type="transmembrane region" description="Helical" evidence="6">
    <location>
        <begin position="21"/>
        <end position="42"/>
    </location>
</feature>
<feature type="transmembrane region" description="Helical" evidence="6">
    <location>
        <begin position="164"/>
        <end position="187"/>
    </location>
</feature>
<name>A0A3E1Y8T7_9BACT</name>
<feature type="transmembrane region" description="Helical" evidence="6">
    <location>
        <begin position="102"/>
        <end position="124"/>
    </location>
</feature>
<feature type="transmembrane region" description="Helical" evidence="6">
    <location>
        <begin position="262"/>
        <end position="284"/>
    </location>
</feature>
<dbReference type="EMBL" id="QPMM01000007">
    <property type="protein sequence ID" value="RFS21815.1"/>
    <property type="molecule type" value="Genomic_DNA"/>
</dbReference>
<evidence type="ECO:0000259" key="7">
    <source>
        <dbReference type="PROSITE" id="PS50850"/>
    </source>
</evidence>